<reference evidence="1" key="1">
    <citation type="submission" date="2020-05" db="EMBL/GenBank/DDBJ databases">
        <authorList>
            <person name="Chiriac C."/>
            <person name="Salcher M."/>
            <person name="Ghai R."/>
            <person name="Kavagutti S V."/>
        </authorList>
    </citation>
    <scope>NUCLEOTIDE SEQUENCE</scope>
</reference>
<name>A0A6J6TQR8_9ZZZZ</name>
<accession>A0A6J6TQR8</accession>
<gene>
    <name evidence="1" type="ORF">UFOPK2754_01686</name>
    <name evidence="2" type="ORF">UFOPK3543_01416</name>
</gene>
<dbReference type="EMBL" id="CAFBMH010000046">
    <property type="protein sequence ID" value="CAB4909763.1"/>
    <property type="molecule type" value="Genomic_DNA"/>
</dbReference>
<dbReference type="Gene3D" id="2.60.120.10">
    <property type="entry name" value="Jelly Rolls"/>
    <property type="match status" value="1"/>
</dbReference>
<dbReference type="AlphaFoldDB" id="A0A6J6TQR8"/>
<evidence type="ECO:0000313" key="2">
    <source>
        <dbReference type="EMBL" id="CAB4909763.1"/>
    </source>
</evidence>
<dbReference type="EMBL" id="CAEZYR010000059">
    <property type="protein sequence ID" value="CAB4748903.1"/>
    <property type="molecule type" value="Genomic_DNA"/>
</dbReference>
<sequence>MPIADTAATVVARAGIAGCTVRSVADEADSTNPRGPMTTTTTTAFDTSKLRWSVVDGDGSTSYRMHQETSILGYDRDAGTIDFLVRFDNCGGHCPAHRHITTTSVLVLEGEQHLDDMLAGGERGPHKVRKAGEYHLTTGDKLPHMERGGPDGALVFYSHHTSDGRLYELVDENGEVIHVVTLDDMVRVWEAGA</sequence>
<organism evidence="1">
    <name type="scientific">freshwater metagenome</name>
    <dbReference type="NCBI Taxonomy" id="449393"/>
    <lineage>
        <taxon>unclassified sequences</taxon>
        <taxon>metagenomes</taxon>
        <taxon>ecological metagenomes</taxon>
    </lineage>
</organism>
<evidence type="ECO:0000313" key="1">
    <source>
        <dbReference type="EMBL" id="CAB4748903.1"/>
    </source>
</evidence>
<proteinExistence type="predicted"/>
<dbReference type="InterPro" id="IPR014710">
    <property type="entry name" value="RmlC-like_jellyroll"/>
</dbReference>
<protein>
    <submittedName>
        <fullName evidence="1">Unannotated protein</fullName>
    </submittedName>
</protein>